<evidence type="ECO:0008006" key="3">
    <source>
        <dbReference type="Google" id="ProtNLM"/>
    </source>
</evidence>
<dbReference type="AlphaFoldDB" id="A0A139BWQ9"/>
<sequence>MWGIGLRITSFFVPDAVVPSNNETELSNNESKVLKALASVNGGPITIDVIASKIQQNRLRTEQATDLLTRKGFVQGSRDIFHGTSYYLSEPGRDLVIKLGYA</sequence>
<protein>
    <recommendedName>
        <fullName evidence="3">MarR family transcriptional regulator</fullName>
    </recommendedName>
</protein>
<dbReference type="EMBL" id="LSLI01000006">
    <property type="protein sequence ID" value="KXS33444.1"/>
    <property type="molecule type" value="Genomic_DNA"/>
</dbReference>
<name>A0A139BWQ9_9PROT</name>
<evidence type="ECO:0000313" key="1">
    <source>
        <dbReference type="EMBL" id="KXS33444.1"/>
    </source>
</evidence>
<dbReference type="Proteomes" id="UP000070578">
    <property type="component" value="Unassembled WGS sequence"/>
</dbReference>
<accession>A0A139BWQ9</accession>
<proteinExistence type="predicted"/>
<reference evidence="1 2" key="2">
    <citation type="submission" date="2016-03" db="EMBL/GenBank/DDBJ databases">
        <title>New uncultured bacterium of the family Gallionellaceae from acid mine drainage: description and reconstruction of genome based on metagenomic analysis of microbial community.</title>
        <authorList>
            <person name="Kadnikov V."/>
            <person name="Ivasenko D."/>
            <person name="Beletsky A."/>
            <person name="Mardanov A."/>
            <person name="Danilova E."/>
            <person name="Pimenov N."/>
            <person name="Karnachuk O."/>
            <person name="Ravin N."/>
        </authorList>
    </citation>
    <scope>NUCLEOTIDE SEQUENCE [LARGE SCALE GENOMIC DNA]</scope>
    <source>
        <strain evidence="1">ShG14-8</strain>
    </source>
</reference>
<gene>
    <name evidence="1" type="ORF">AWT59_0470</name>
</gene>
<organism evidence="1 2">
    <name type="scientific">Candidatus Gallionella acididurans</name>
    <dbReference type="NCBI Taxonomy" id="1796491"/>
    <lineage>
        <taxon>Bacteria</taxon>
        <taxon>Pseudomonadati</taxon>
        <taxon>Pseudomonadota</taxon>
        <taxon>Betaproteobacteria</taxon>
        <taxon>Nitrosomonadales</taxon>
        <taxon>Gallionellaceae</taxon>
        <taxon>Gallionella</taxon>
    </lineage>
</organism>
<comment type="caution">
    <text evidence="1">The sequence shown here is derived from an EMBL/GenBank/DDBJ whole genome shotgun (WGS) entry which is preliminary data.</text>
</comment>
<reference evidence="1 2" key="1">
    <citation type="submission" date="2016-02" db="EMBL/GenBank/DDBJ databases">
        <authorList>
            <person name="Wen L."/>
            <person name="He K."/>
            <person name="Yang H."/>
        </authorList>
    </citation>
    <scope>NUCLEOTIDE SEQUENCE [LARGE SCALE GENOMIC DNA]</scope>
    <source>
        <strain evidence="1">ShG14-8</strain>
    </source>
</reference>
<evidence type="ECO:0000313" key="2">
    <source>
        <dbReference type="Proteomes" id="UP000070578"/>
    </source>
</evidence>